<dbReference type="Proteomes" id="UP000182658">
    <property type="component" value="Unassembled WGS sequence"/>
</dbReference>
<sequence>MEALGVGASVLAFVIVGLQSAKTIHDILASVKDGSETVDRAEADIMSLQSTLERLASCRIIAERPDEALAAKVKSCADDMTRYAEKLKKLVTDDGSGLSRQWRKIKVFLNEKDLAKISAVVVGHTAGLNLHLNVLDSDTLFEVKDDLGAVRRELSVQQTIRESQSTIIAQQTTVTQTVRDTMTHITNETRNIHNETQNMHETVRAAMGGSRAERDQESGTRVVEEVDDSGGIVGEVPGKELQAAEWGVGSLPALTLLPRPISSPPSPRLRTADDDALAEELLKRRRLNAGQDNSQLGLDRAFTTNKKKSWDPKEIYDALDAYVGNTGSPGIAEALVFKLISTGASLSRFRRAQVYLIRCGADVFALDDSGRNVSEVACKAWYNSITEDLWDVVLADCDYDIAQFRHRPRRARYADYYTRKMFEELWKGQEHLCPYYYDEVTPTTNEEQGRRVWDDSGSSSDEEDGGGCVLGEP</sequence>
<evidence type="ECO:0000313" key="3">
    <source>
        <dbReference type="EMBL" id="OIW25928.1"/>
    </source>
</evidence>
<evidence type="ECO:0000256" key="1">
    <source>
        <dbReference type="SAM" id="MobiDB-lite"/>
    </source>
</evidence>
<organism evidence="3 4">
    <name type="scientific">Coniochaeta ligniaria NRRL 30616</name>
    <dbReference type="NCBI Taxonomy" id="1408157"/>
    <lineage>
        <taxon>Eukaryota</taxon>
        <taxon>Fungi</taxon>
        <taxon>Dikarya</taxon>
        <taxon>Ascomycota</taxon>
        <taxon>Pezizomycotina</taxon>
        <taxon>Sordariomycetes</taxon>
        <taxon>Sordariomycetidae</taxon>
        <taxon>Coniochaetales</taxon>
        <taxon>Coniochaetaceae</taxon>
        <taxon>Coniochaeta</taxon>
    </lineage>
</organism>
<feature type="domain" description="Azaphilone pigments biosynthesis cluster protein L N-terminal" evidence="2">
    <location>
        <begin position="1"/>
        <end position="189"/>
    </location>
</feature>
<keyword evidence="4" id="KW-1185">Reference proteome</keyword>
<proteinExistence type="predicted"/>
<name>A0A1J7J809_9PEZI</name>
<dbReference type="OrthoDB" id="539213at2759"/>
<accession>A0A1J7J809</accession>
<protein>
    <recommendedName>
        <fullName evidence="2">Azaphilone pigments biosynthesis cluster protein L N-terminal domain-containing protein</fullName>
    </recommendedName>
</protein>
<dbReference type="Pfam" id="PF17111">
    <property type="entry name" value="PigL_N"/>
    <property type="match status" value="1"/>
</dbReference>
<dbReference type="InParanoid" id="A0A1J7J809"/>
<feature type="region of interest" description="Disordered" evidence="1">
    <location>
        <begin position="445"/>
        <end position="473"/>
    </location>
</feature>
<evidence type="ECO:0000259" key="2">
    <source>
        <dbReference type="Pfam" id="PF17111"/>
    </source>
</evidence>
<dbReference type="InterPro" id="IPR031348">
    <property type="entry name" value="PigL_N"/>
</dbReference>
<dbReference type="EMBL" id="KV875101">
    <property type="protein sequence ID" value="OIW25928.1"/>
    <property type="molecule type" value="Genomic_DNA"/>
</dbReference>
<reference evidence="3 4" key="1">
    <citation type="submission" date="2016-10" db="EMBL/GenBank/DDBJ databases">
        <title>Draft genome sequence of Coniochaeta ligniaria NRRL30616, a lignocellulolytic fungus for bioabatement of inhibitors in plant biomass hydrolysates.</title>
        <authorList>
            <consortium name="DOE Joint Genome Institute"/>
            <person name="Jimenez D.J."/>
            <person name="Hector R.E."/>
            <person name="Riley R."/>
            <person name="Sun H."/>
            <person name="Grigoriev I.V."/>
            <person name="Van Elsas J.D."/>
            <person name="Nichols N.N."/>
        </authorList>
    </citation>
    <scope>NUCLEOTIDE SEQUENCE [LARGE SCALE GENOMIC DNA]</scope>
    <source>
        <strain evidence="3 4">NRRL 30616</strain>
    </source>
</reference>
<dbReference type="AlphaFoldDB" id="A0A1J7J809"/>
<gene>
    <name evidence="3" type="ORF">CONLIGDRAFT_717590</name>
</gene>
<evidence type="ECO:0000313" key="4">
    <source>
        <dbReference type="Proteomes" id="UP000182658"/>
    </source>
</evidence>